<evidence type="ECO:0000313" key="14">
    <source>
        <dbReference type="EMBL" id="GAA0751881.1"/>
    </source>
</evidence>
<protein>
    <recommendedName>
        <fullName evidence="16">Peptidase</fullName>
    </recommendedName>
</protein>
<dbReference type="SUPFAM" id="SSF89260">
    <property type="entry name" value="Collagen-binding domain"/>
    <property type="match status" value="1"/>
</dbReference>
<evidence type="ECO:0000256" key="5">
    <source>
        <dbReference type="ARBA" id="ARBA00022801"/>
    </source>
</evidence>
<keyword evidence="5" id="KW-0378">Hydrolase</keyword>
<dbReference type="SUPFAM" id="SSF55486">
    <property type="entry name" value="Metalloproteases ('zincins'), catalytic domain"/>
    <property type="match status" value="1"/>
</dbReference>
<sequence length="736" mass="75889">MTALAASGLLLATSAMAAIPGNTPTDVARALGTLPSVDVIQASSDGLPLFLRGDLGHAPRLDATDLAATQQAMRPALVPALAALRLRPAELQLRKVNVDPNGNQHLRYNQTHRGLDVIGGDLVVHIDGKGKIFAINGTARGDIAATLGAKNVGESAVHPAIAADARFAGMATTPPRKVFLLTPEGRFHMAYETVVTGTRGQDPVRDKVYVDVDSGAIVAVHPQIHFAENRKIYSANNGTSTPGTLKRSEGQAATSDTDVNAAYDGTGATYEAYKAFWNRDSYNNAGAALISSVHYSTNYCNAYWDGTQMVYGDGNSSQGCLPLARAVDVTGHELTHAVTENESGLVYSGESGGLNEAMSDIFGAFTEAYVDGGKTGTLTVSADTWKVGEDILPPALRYMSDPAADGSSKDFWVSGVGNVDVHYSSGIANLAFYLLSQGGTHPRGKSTINVTGIGMAKAIRVFYEANVNILTSNANFLAAGNATKQAAINLGLTAAEQVSVADAWNAVGVAVTGGTGGGGGGGGGTDIVLTNGTAVTGISGAASSQAFYKIVVPSGQTSLTIAISGGTGDVDLYTKLGARPTLSTYDCRPYKTGNAETCTVTNPAAGTYYVLLNGYSAYSGVSLTATYSTTGGGGGGDPLLTNGQAITISGATSSAQYWRITVPAGKTLTITTSGGTGDADLYTRFGSRPTTTTYSCRPYLSGNNETCTTTSTSAGDYYIMVRGYSAFSGVSLKASY</sequence>
<proteinExistence type="inferred from homology"/>
<dbReference type="Gene3D" id="1.10.390.10">
    <property type="entry name" value="Neutral Protease Domain 2"/>
    <property type="match status" value="1"/>
</dbReference>
<dbReference type="InterPro" id="IPR011096">
    <property type="entry name" value="FTP_domain"/>
</dbReference>
<dbReference type="InterPro" id="IPR013856">
    <property type="entry name" value="Peptidase_M4_domain"/>
</dbReference>
<dbReference type="Gene3D" id="2.60.120.380">
    <property type="match status" value="2"/>
</dbReference>
<dbReference type="EMBL" id="BAAAEW010000014">
    <property type="protein sequence ID" value="GAA0751881.1"/>
    <property type="molecule type" value="Genomic_DNA"/>
</dbReference>
<dbReference type="CDD" id="cd09597">
    <property type="entry name" value="M4_TLP"/>
    <property type="match status" value="1"/>
</dbReference>
<evidence type="ECO:0000256" key="7">
    <source>
        <dbReference type="ARBA" id="ARBA00023049"/>
    </source>
</evidence>
<dbReference type="PANTHER" id="PTHR33794">
    <property type="entry name" value="BACILLOLYSIN"/>
    <property type="match status" value="1"/>
</dbReference>
<feature type="domain" description="Peptidase C-terminal archaeal/bacterial" evidence="12">
    <location>
        <begin position="656"/>
        <end position="723"/>
    </location>
</feature>
<dbReference type="InterPro" id="IPR001570">
    <property type="entry name" value="Peptidase_M4_C_domain"/>
</dbReference>
<feature type="domain" description="FTP" evidence="13">
    <location>
        <begin position="89"/>
        <end position="138"/>
    </location>
</feature>
<dbReference type="InterPro" id="IPR007280">
    <property type="entry name" value="Peptidase_C_arc/bac"/>
</dbReference>
<evidence type="ECO:0000313" key="15">
    <source>
        <dbReference type="Proteomes" id="UP001500279"/>
    </source>
</evidence>
<dbReference type="Gene3D" id="3.10.170.10">
    <property type="match status" value="1"/>
</dbReference>
<comment type="caution">
    <text evidence="14">The sequence shown here is derived from an EMBL/GenBank/DDBJ whole genome shotgun (WGS) entry which is preliminary data.</text>
</comment>
<keyword evidence="2" id="KW-0645">Protease</keyword>
<feature type="domain" description="Peptidase C-terminal archaeal/bacterial" evidence="12">
    <location>
        <begin position="546"/>
        <end position="613"/>
    </location>
</feature>
<evidence type="ECO:0000259" key="12">
    <source>
        <dbReference type="Pfam" id="PF04151"/>
    </source>
</evidence>
<dbReference type="Proteomes" id="UP001500279">
    <property type="component" value="Unassembled WGS sequence"/>
</dbReference>
<evidence type="ECO:0008006" key="16">
    <source>
        <dbReference type="Google" id="ProtNLM"/>
    </source>
</evidence>
<gene>
    <name evidence="14" type="ORF">GCM10009107_25100</name>
</gene>
<dbReference type="InterPro" id="IPR050728">
    <property type="entry name" value="Zinc_Metalloprotease_M4"/>
</dbReference>
<evidence type="ECO:0000256" key="8">
    <source>
        <dbReference type="SAM" id="MobiDB-lite"/>
    </source>
</evidence>
<evidence type="ECO:0000256" key="9">
    <source>
        <dbReference type="SAM" id="SignalP"/>
    </source>
</evidence>
<comment type="similarity">
    <text evidence="1">Belongs to the peptidase M4 family.</text>
</comment>
<evidence type="ECO:0000256" key="1">
    <source>
        <dbReference type="ARBA" id="ARBA00009388"/>
    </source>
</evidence>
<evidence type="ECO:0000259" key="11">
    <source>
        <dbReference type="Pfam" id="PF02868"/>
    </source>
</evidence>
<organism evidence="14 15">
    <name type="scientific">Ideonella azotifigens</name>
    <dbReference type="NCBI Taxonomy" id="513160"/>
    <lineage>
        <taxon>Bacteria</taxon>
        <taxon>Pseudomonadati</taxon>
        <taxon>Pseudomonadota</taxon>
        <taxon>Betaproteobacteria</taxon>
        <taxon>Burkholderiales</taxon>
        <taxon>Sphaerotilaceae</taxon>
        <taxon>Ideonella</taxon>
    </lineage>
</organism>
<feature type="region of interest" description="Disordered" evidence="8">
    <location>
        <begin position="237"/>
        <end position="256"/>
    </location>
</feature>
<evidence type="ECO:0000259" key="10">
    <source>
        <dbReference type="Pfam" id="PF01447"/>
    </source>
</evidence>
<dbReference type="Pfam" id="PF04151">
    <property type="entry name" value="PPC"/>
    <property type="match status" value="2"/>
</dbReference>
<reference evidence="15" key="1">
    <citation type="journal article" date="2019" name="Int. J. Syst. Evol. Microbiol.">
        <title>The Global Catalogue of Microorganisms (GCM) 10K type strain sequencing project: providing services to taxonomists for standard genome sequencing and annotation.</title>
        <authorList>
            <consortium name="The Broad Institute Genomics Platform"/>
            <consortium name="The Broad Institute Genome Sequencing Center for Infectious Disease"/>
            <person name="Wu L."/>
            <person name="Ma J."/>
        </authorList>
    </citation>
    <scope>NUCLEOTIDE SEQUENCE [LARGE SCALE GENOMIC DNA]</scope>
    <source>
        <strain evidence="15">JCM 15503</strain>
    </source>
</reference>
<feature type="domain" description="Peptidase M4" evidence="10">
    <location>
        <begin position="230"/>
        <end position="340"/>
    </location>
</feature>
<keyword evidence="6" id="KW-0862">Zinc</keyword>
<dbReference type="PRINTS" id="PR00730">
    <property type="entry name" value="THERMOLYSIN"/>
</dbReference>
<dbReference type="Gene3D" id="3.10.450.490">
    <property type="match status" value="1"/>
</dbReference>
<dbReference type="InterPro" id="IPR023612">
    <property type="entry name" value="Peptidase_M4"/>
</dbReference>
<evidence type="ECO:0000256" key="4">
    <source>
        <dbReference type="ARBA" id="ARBA00022729"/>
    </source>
</evidence>
<evidence type="ECO:0000256" key="2">
    <source>
        <dbReference type="ARBA" id="ARBA00022670"/>
    </source>
</evidence>
<dbReference type="Pfam" id="PF01447">
    <property type="entry name" value="Peptidase_M4"/>
    <property type="match status" value="1"/>
</dbReference>
<dbReference type="Pfam" id="PF02868">
    <property type="entry name" value="Peptidase_M4_C"/>
    <property type="match status" value="1"/>
</dbReference>
<name>A0ABP3VAE3_9BURK</name>
<evidence type="ECO:0000256" key="6">
    <source>
        <dbReference type="ARBA" id="ARBA00022833"/>
    </source>
</evidence>
<evidence type="ECO:0000256" key="3">
    <source>
        <dbReference type="ARBA" id="ARBA00022723"/>
    </source>
</evidence>
<keyword evidence="3" id="KW-0479">Metal-binding</keyword>
<keyword evidence="15" id="KW-1185">Reference proteome</keyword>
<feature type="domain" description="Peptidase M4 C-terminal" evidence="11">
    <location>
        <begin position="343"/>
        <end position="509"/>
    </location>
</feature>
<feature type="chain" id="PRO_5046925226" description="Peptidase" evidence="9">
    <location>
        <begin position="18"/>
        <end position="736"/>
    </location>
</feature>
<dbReference type="PANTHER" id="PTHR33794:SF1">
    <property type="entry name" value="BACILLOLYSIN"/>
    <property type="match status" value="1"/>
</dbReference>
<feature type="signal peptide" evidence="9">
    <location>
        <begin position="1"/>
        <end position="17"/>
    </location>
</feature>
<dbReference type="InterPro" id="IPR027268">
    <property type="entry name" value="Peptidase_M4/M1_CTD_sf"/>
</dbReference>
<accession>A0ABP3VAE3</accession>
<keyword evidence="7" id="KW-0482">Metalloprotease</keyword>
<evidence type="ECO:0000259" key="13">
    <source>
        <dbReference type="Pfam" id="PF07504"/>
    </source>
</evidence>
<dbReference type="Pfam" id="PF07504">
    <property type="entry name" value="FTP"/>
    <property type="match status" value="1"/>
</dbReference>
<keyword evidence="4 9" id="KW-0732">Signal</keyword>